<dbReference type="OrthoDB" id="1939000at2759"/>
<accession>A0A388M367</accession>
<dbReference type="InterPro" id="IPR001878">
    <property type="entry name" value="Znf_CCHC"/>
</dbReference>
<evidence type="ECO:0000256" key="1">
    <source>
        <dbReference type="PROSITE-ProRule" id="PRU00047"/>
    </source>
</evidence>
<evidence type="ECO:0000313" key="5">
    <source>
        <dbReference type="Proteomes" id="UP000265515"/>
    </source>
</evidence>
<name>A0A388M367_CHABU</name>
<dbReference type="AlphaFoldDB" id="A0A388M367"/>
<organism evidence="4 5">
    <name type="scientific">Chara braunii</name>
    <name type="common">Braun's stonewort</name>
    <dbReference type="NCBI Taxonomy" id="69332"/>
    <lineage>
        <taxon>Eukaryota</taxon>
        <taxon>Viridiplantae</taxon>
        <taxon>Streptophyta</taxon>
        <taxon>Charophyceae</taxon>
        <taxon>Charales</taxon>
        <taxon>Characeae</taxon>
        <taxon>Chara</taxon>
    </lineage>
</organism>
<reference evidence="4 5" key="1">
    <citation type="journal article" date="2018" name="Cell">
        <title>The Chara Genome: Secondary Complexity and Implications for Plant Terrestrialization.</title>
        <authorList>
            <person name="Nishiyama T."/>
            <person name="Sakayama H."/>
            <person name="Vries J.D."/>
            <person name="Buschmann H."/>
            <person name="Saint-Marcoux D."/>
            <person name="Ullrich K.K."/>
            <person name="Haas F.B."/>
            <person name="Vanderstraeten L."/>
            <person name="Becker D."/>
            <person name="Lang D."/>
            <person name="Vosolsobe S."/>
            <person name="Rombauts S."/>
            <person name="Wilhelmsson P.K.I."/>
            <person name="Janitza P."/>
            <person name="Kern R."/>
            <person name="Heyl A."/>
            <person name="Rumpler F."/>
            <person name="Villalobos L.I.A.C."/>
            <person name="Clay J.M."/>
            <person name="Skokan R."/>
            <person name="Toyoda A."/>
            <person name="Suzuki Y."/>
            <person name="Kagoshima H."/>
            <person name="Schijlen E."/>
            <person name="Tajeshwar N."/>
            <person name="Catarino B."/>
            <person name="Hetherington A.J."/>
            <person name="Saltykova A."/>
            <person name="Bonnot C."/>
            <person name="Breuninger H."/>
            <person name="Symeonidi A."/>
            <person name="Radhakrishnan G.V."/>
            <person name="Van Nieuwerburgh F."/>
            <person name="Deforce D."/>
            <person name="Chang C."/>
            <person name="Karol K.G."/>
            <person name="Hedrich R."/>
            <person name="Ulvskov P."/>
            <person name="Glockner G."/>
            <person name="Delwiche C.F."/>
            <person name="Petrasek J."/>
            <person name="Van de Peer Y."/>
            <person name="Friml J."/>
            <person name="Beilby M."/>
            <person name="Dolan L."/>
            <person name="Kohara Y."/>
            <person name="Sugano S."/>
            <person name="Fujiyama A."/>
            <person name="Delaux P.-M."/>
            <person name="Quint M."/>
            <person name="TheiBen G."/>
            <person name="Hagemann M."/>
            <person name="Harholt J."/>
            <person name="Dunand C."/>
            <person name="Zachgo S."/>
            <person name="Langdale J."/>
            <person name="Maumus F."/>
            <person name="Straeten D.V.D."/>
            <person name="Gould S.B."/>
            <person name="Rensing S.A."/>
        </authorList>
    </citation>
    <scope>NUCLEOTIDE SEQUENCE [LARGE SCALE GENOMIC DNA]</scope>
    <source>
        <strain evidence="4 5">S276</strain>
    </source>
</reference>
<dbReference type="GO" id="GO:0003676">
    <property type="term" value="F:nucleic acid binding"/>
    <property type="evidence" value="ECO:0007669"/>
    <property type="project" value="InterPro"/>
</dbReference>
<dbReference type="EMBL" id="BFEA01000704">
    <property type="protein sequence ID" value="GBG88932.1"/>
    <property type="molecule type" value="Genomic_DNA"/>
</dbReference>
<gene>
    <name evidence="4" type="ORF">CBR_g48543</name>
</gene>
<evidence type="ECO:0000259" key="3">
    <source>
        <dbReference type="PROSITE" id="PS50158"/>
    </source>
</evidence>
<keyword evidence="1" id="KW-0863">Zinc-finger</keyword>
<dbReference type="Gramene" id="GBG88932">
    <property type="protein sequence ID" value="GBG88932"/>
    <property type="gene ID" value="CBR_g48543"/>
</dbReference>
<protein>
    <recommendedName>
        <fullName evidence="3">CCHC-type domain-containing protein</fullName>
    </recommendedName>
</protein>
<feature type="compositionally biased region" description="Polar residues" evidence="2">
    <location>
        <begin position="315"/>
        <end position="326"/>
    </location>
</feature>
<dbReference type="Pfam" id="PF00098">
    <property type="entry name" value="zf-CCHC"/>
    <property type="match status" value="1"/>
</dbReference>
<dbReference type="Pfam" id="PF03732">
    <property type="entry name" value="Retrotrans_gag"/>
    <property type="match status" value="1"/>
</dbReference>
<proteinExistence type="predicted"/>
<evidence type="ECO:0000256" key="2">
    <source>
        <dbReference type="SAM" id="MobiDB-lite"/>
    </source>
</evidence>
<dbReference type="GO" id="GO:0008270">
    <property type="term" value="F:zinc ion binding"/>
    <property type="evidence" value="ECO:0007669"/>
    <property type="project" value="UniProtKB-KW"/>
</dbReference>
<keyword evidence="1" id="KW-0862">Zinc</keyword>
<sequence>MCVIRSNLFRLFHFGLLQRTLRVEVYEAAQLRDYAASWWQDLSSKTFGNSGIAISNWRSFKDALLSQFQPVNMHLTARDKLFAMRQHRSVKDYAAAMRNLFVYTSDMSESDRVYLFMRGLKPHLFREVRLKAPTSFDLAVELADRLDQLGAGGGNHGGGRGRMSTPPQNMSWASALSASSPGPSPSSSTSTSSQSSYPMASPCSATPHQNSLSSRACATVPSESTPNAHSTKLPDDPFNMSGTPSLPSPSSSSSSSTPSSCSSSSSSSSIDIPTTIAIMSSYRCLTDPERQECLSKNLCFVCKKRGHVARMCPTRSRSPENASTPLLGNRPCV</sequence>
<dbReference type="InterPro" id="IPR036875">
    <property type="entry name" value="Znf_CCHC_sf"/>
</dbReference>
<dbReference type="Proteomes" id="UP000265515">
    <property type="component" value="Unassembled WGS sequence"/>
</dbReference>
<feature type="compositionally biased region" description="Gly residues" evidence="2">
    <location>
        <begin position="151"/>
        <end position="161"/>
    </location>
</feature>
<feature type="domain" description="CCHC-type" evidence="3">
    <location>
        <begin position="299"/>
        <end position="313"/>
    </location>
</feature>
<dbReference type="PROSITE" id="PS50158">
    <property type="entry name" value="ZF_CCHC"/>
    <property type="match status" value="1"/>
</dbReference>
<feature type="region of interest" description="Disordered" evidence="2">
    <location>
        <begin position="151"/>
        <end position="269"/>
    </location>
</feature>
<dbReference type="SMART" id="SM00343">
    <property type="entry name" value="ZnF_C2HC"/>
    <property type="match status" value="1"/>
</dbReference>
<feature type="region of interest" description="Disordered" evidence="2">
    <location>
        <begin position="313"/>
        <end position="333"/>
    </location>
</feature>
<dbReference type="PANTHER" id="PTHR33223:SF6">
    <property type="entry name" value="CCHC-TYPE DOMAIN-CONTAINING PROTEIN"/>
    <property type="match status" value="1"/>
</dbReference>
<dbReference type="SUPFAM" id="SSF57756">
    <property type="entry name" value="Retrovirus zinc finger-like domains"/>
    <property type="match status" value="1"/>
</dbReference>
<feature type="compositionally biased region" description="Polar residues" evidence="2">
    <location>
        <begin position="206"/>
        <end position="230"/>
    </location>
</feature>
<feature type="compositionally biased region" description="Low complexity" evidence="2">
    <location>
        <begin position="244"/>
        <end position="269"/>
    </location>
</feature>
<dbReference type="Gene3D" id="4.10.60.10">
    <property type="entry name" value="Zinc finger, CCHC-type"/>
    <property type="match status" value="1"/>
</dbReference>
<evidence type="ECO:0000313" key="4">
    <source>
        <dbReference type="EMBL" id="GBG88932.1"/>
    </source>
</evidence>
<comment type="caution">
    <text evidence="4">The sequence shown here is derived from an EMBL/GenBank/DDBJ whole genome shotgun (WGS) entry which is preliminary data.</text>
</comment>
<dbReference type="PANTHER" id="PTHR33223">
    <property type="entry name" value="CCHC-TYPE DOMAIN-CONTAINING PROTEIN"/>
    <property type="match status" value="1"/>
</dbReference>
<keyword evidence="5" id="KW-1185">Reference proteome</keyword>
<dbReference type="InterPro" id="IPR005162">
    <property type="entry name" value="Retrotrans_gag_dom"/>
</dbReference>
<feature type="compositionally biased region" description="Low complexity" evidence="2">
    <location>
        <begin position="171"/>
        <end position="204"/>
    </location>
</feature>
<keyword evidence="1" id="KW-0479">Metal-binding</keyword>